<dbReference type="InterPro" id="IPR034660">
    <property type="entry name" value="DinB/YfiT-like"/>
</dbReference>
<dbReference type="InterPro" id="IPR024344">
    <property type="entry name" value="MDMPI_metal-binding"/>
</dbReference>
<dbReference type="AlphaFoldDB" id="A0A839E1K5"/>
<feature type="domain" description="Mycothiol-dependent maleylpyruvate isomerase metal-binding" evidence="1">
    <location>
        <begin position="2"/>
        <end position="151"/>
    </location>
</feature>
<dbReference type="NCBIfam" id="TIGR03083">
    <property type="entry name" value="maleylpyruvate isomerase family mycothiol-dependent enzyme"/>
    <property type="match status" value="1"/>
</dbReference>
<dbReference type="Pfam" id="PF11716">
    <property type="entry name" value="MDMPI_N"/>
    <property type="match status" value="1"/>
</dbReference>
<keyword evidence="3" id="KW-1185">Reference proteome</keyword>
<protein>
    <submittedName>
        <fullName evidence="2">Uncharacterized protein (TIGR03083 family)</fullName>
    </submittedName>
</protein>
<dbReference type="EMBL" id="JACGWZ010000003">
    <property type="protein sequence ID" value="MBA8825281.1"/>
    <property type="molecule type" value="Genomic_DNA"/>
</dbReference>
<evidence type="ECO:0000313" key="3">
    <source>
        <dbReference type="Proteomes" id="UP000569329"/>
    </source>
</evidence>
<dbReference type="Gene3D" id="1.20.120.450">
    <property type="entry name" value="dinb family like domain"/>
    <property type="match status" value="1"/>
</dbReference>
<dbReference type="RefSeq" id="WP_328796088.1">
    <property type="nucleotide sequence ID" value="NZ_JACGWZ010000003.1"/>
</dbReference>
<dbReference type="SUPFAM" id="SSF109854">
    <property type="entry name" value="DinB/YfiT-like putative metalloenzymes"/>
    <property type="match status" value="1"/>
</dbReference>
<accession>A0A839E1K5</accession>
<gene>
    <name evidence="2" type="ORF">FHX42_002632</name>
</gene>
<evidence type="ECO:0000313" key="2">
    <source>
        <dbReference type="EMBL" id="MBA8825281.1"/>
    </source>
</evidence>
<proteinExistence type="predicted"/>
<dbReference type="InterPro" id="IPR017517">
    <property type="entry name" value="Maleyloyr_isom"/>
</dbReference>
<sequence>MAWRAWAELGEKLDDEQWSRPTRLEGWNAKHVYAHHSGFPAGLVALNAAPPARGALTHTSSAELLADMQRAGGPADAMADQLRHQAVEHAAAHSTSELVEAFTTTAPRAIAECEQLDPTRPIDYTGMGIVPRGEAGRIVLMEAVVHYFDIASALGMTMPGPMAGEPVRDTTLLLAEVADPVALIEAATGRGEPPVFPVLR</sequence>
<comment type="caution">
    <text evidence="2">The sequence shown here is derived from an EMBL/GenBank/DDBJ whole genome shotgun (WGS) entry which is preliminary data.</text>
</comment>
<reference evidence="2 3" key="1">
    <citation type="submission" date="2020-07" db="EMBL/GenBank/DDBJ databases">
        <title>Sequencing the genomes of 1000 actinobacteria strains.</title>
        <authorList>
            <person name="Klenk H.-P."/>
        </authorList>
    </citation>
    <scope>NUCLEOTIDE SEQUENCE [LARGE SCALE GENOMIC DNA]</scope>
    <source>
        <strain evidence="2 3">DSM 45975</strain>
    </source>
</reference>
<dbReference type="GO" id="GO:0046872">
    <property type="term" value="F:metal ion binding"/>
    <property type="evidence" value="ECO:0007669"/>
    <property type="project" value="InterPro"/>
</dbReference>
<evidence type="ECO:0000259" key="1">
    <source>
        <dbReference type="Pfam" id="PF11716"/>
    </source>
</evidence>
<name>A0A839E1K5_9PSEU</name>
<dbReference type="Proteomes" id="UP000569329">
    <property type="component" value="Unassembled WGS sequence"/>
</dbReference>
<organism evidence="2 3">
    <name type="scientific">Halosaccharopolyspora lacisalsi</name>
    <dbReference type="NCBI Taxonomy" id="1000566"/>
    <lineage>
        <taxon>Bacteria</taxon>
        <taxon>Bacillati</taxon>
        <taxon>Actinomycetota</taxon>
        <taxon>Actinomycetes</taxon>
        <taxon>Pseudonocardiales</taxon>
        <taxon>Pseudonocardiaceae</taxon>
        <taxon>Halosaccharopolyspora</taxon>
    </lineage>
</organism>